<keyword evidence="3" id="KW-1185">Reference proteome</keyword>
<keyword evidence="1" id="KW-0732">Signal</keyword>
<sequence>MKKLMIMLLMVVATSTASFAKGSNDNVQTAAKEVVQKVKDAPSGTTYGVVEVTKSHIVVNTPLGRYNINKNEDGSFSFMGMTAKLVAVKNGVYKVQTSFGTFSVDTRKATVTKQ</sequence>
<dbReference type="Proteomes" id="UP000286598">
    <property type="component" value="Unassembled WGS sequence"/>
</dbReference>
<reference evidence="2 3" key="1">
    <citation type="submission" date="2018-08" db="EMBL/GenBank/DDBJ databases">
        <title>A genome reference for cultivated species of the human gut microbiota.</title>
        <authorList>
            <person name="Zou Y."/>
            <person name="Xue W."/>
            <person name="Luo G."/>
        </authorList>
    </citation>
    <scope>NUCLEOTIDE SEQUENCE [LARGE SCALE GENOMIC DNA]</scope>
    <source>
        <strain evidence="2 3">AF42-9</strain>
    </source>
</reference>
<evidence type="ECO:0000313" key="3">
    <source>
        <dbReference type="Proteomes" id="UP000286598"/>
    </source>
</evidence>
<name>A0A3R6K5T7_9BACT</name>
<dbReference type="EMBL" id="QRNO01000052">
    <property type="protein sequence ID" value="RHK48949.1"/>
    <property type="molecule type" value="Genomic_DNA"/>
</dbReference>
<proteinExistence type="predicted"/>
<dbReference type="OrthoDB" id="1078689at2"/>
<dbReference type="AlphaFoldDB" id="A0A3R6K5T7"/>
<feature type="chain" id="PRO_5018645392" evidence="1">
    <location>
        <begin position="21"/>
        <end position="114"/>
    </location>
</feature>
<protein>
    <submittedName>
        <fullName evidence="2">Uncharacterized protein</fullName>
    </submittedName>
</protein>
<comment type="caution">
    <text evidence="2">The sequence shown here is derived from an EMBL/GenBank/DDBJ whole genome shotgun (WGS) entry which is preliminary data.</text>
</comment>
<evidence type="ECO:0000256" key="1">
    <source>
        <dbReference type="SAM" id="SignalP"/>
    </source>
</evidence>
<gene>
    <name evidence="2" type="ORF">DW060_09715</name>
</gene>
<evidence type="ECO:0000313" key="2">
    <source>
        <dbReference type="EMBL" id="RHK48949.1"/>
    </source>
</evidence>
<dbReference type="RefSeq" id="WP_118355714.1">
    <property type="nucleotide sequence ID" value="NZ_CAUBBM010000038.1"/>
</dbReference>
<accession>A0A3R6K5T7</accession>
<feature type="signal peptide" evidence="1">
    <location>
        <begin position="1"/>
        <end position="20"/>
    </location>
</feature>
<organism evidence="2 3">
    <name type="scientific">Leyella stercorea</name>
    <dbReference type="NCBI Taxonomy" id="363265"/>
    <lineage>
        <taxon>Bacteria</taxon>
        <taxon>Pseudomonadati</taxon>
        <taxon>Bacteroidota</taxon>
        <taxon>Bacteroidia</taxon>
        <taxon>Bacteroidales</taxon>
        <taxon>Prevotellaceae</taxon>
        <taxon>Leyella</taxon>
    </lineage>
</organism>